<dbReference type="InterPro" id="IPR001182">
    <property type="entry name" value="FtsW/RodA"/>
</dbReference>
<dbReference type="EC" id="2.4.99.28" evidence="14"/>
<keyword evidence="4 17" id="KW-0812">Transmembrane</keyword>
<evidence type="ECO:0000256" key="10">
    <source>
        <dbReference type="ARBA" id="ARBA00033270"/>
    </source>
</evidence>
<dbReference type="Pfam" id="PF01098">
    <property type="entry name" value="FTSW_RODA_SPOVE"/>
    <property type="match status" value="1"/>
</dbReference>
<evidence type="ECO:0000256" key="7">
    <source>
        <dbReference type="ARBA" id="ARBA00022989"/>
    </source>
</evidence>
<name>A0A9Q8IN15_9LACO</name>
<evidence type="ECO:0000256" key="4">
    <source>
        <dbReference type="ARBA" id="ARBA00022692"/>
    </source>
</evidence>
<keyword evidence="3" id="KW-0808">Transferase</keyword>
<evidence type="ECO:0000256" key="11">
    <source>
        <dbReference type="ARBA" id="ARBA00038053"/>
    </source>
</evidence>
<evidence type="ECO:0000256" key="13">
    <source>
        <dbReference type="ARBA" id="ARBA00041418"/>
    </source>
</evidence>
<dbReference type="OrthoDB" id="9812661at2"/>
<protein>
    <recommendedName>
        <fullName evidence="12">Probable peptidoglycan glycosyltransferase FtsW</fullName>
        <ecNumber evidence="14">2.4.99.28</ecNumber>
    </recommendedName>
    <alternativeName>
        <fullName evidence="13">Cell division protein FtsW</fullName>
    </alternativeName>
    <alternativeName>
        <fullName evidence="10">Cell wall polymerase</fullName>
    </alternativeName>
    <alternativeName>
        <fullName evidence="9">Peptidoglycan polymerase</fullName>
    </alternativeName>
</protein>
<feature type="transmembrane region" description="Helical" evidence="17">
    <location>
        <begin position="286"/>
        <end position="307"/>
    </location>
</feature>
<dbReference type="GO" id="GO:0009252">
    <property type="term" value="P:peptidoglycan biosynthetic process"/>
    <property type="evidence" value="ECO:0007669"/>
    <property type="project" value="UniProtKB-KW"/>
</dbReference>
<evidence type="ECO:0000256" key="2">
    <source>
        <dbReference type="ARBA" id="ARBA00022676"/>
    </source>
</evidence>
<dbReference type="Proteomes" id="UP000784700">
    <property type="component" value="Unassembled WGS sequence"/>
</dbReference>
<evidence type="ECO:0000256" key="6">
    <source>
        <dbReference type="ARBA" id="ARBA00022984"/>
    </source>
</evidence>
<evidence type="ECO:0000256" key="15">
    <source>
        <dbReference type="ARBA" id="ARBA00049902"/>
    </source>
</evidence>
<reference evidence="18" key="1">
    <citation type="submission" date="2018-08" db="EMBL/GenBank/DDBJ databases">
        <title>Comparative genomics of wild bee and flower associated Lactobacillus reveals potential adaptation to the bee host.</title>
        <authorList>
            <person name="Vuong H.Q."/>
            <person name="Mcfrederick Q.S."/>
        </authorList>
    </citation>
    <scope>NUCLEOTIDE SEQUENCE</scope>
    <source>
        <strain evidence="18">HV_63</strain>
    </source>
</reference>
<dbReference type="GO" id="GO:0008360">
    <property type="term" value="P:regulation of cell shape"/>
    <property type="evidence" value="ECO:0007669"/>
    <property type="project" value="UniProtKB-KW"/>
</dbReference>
<comment type="subcellular location">
    <subcellularLocation>
        <location evidence="1">Membrane</location>
        <topology evidence="1">Multi-pass membrane protein</topology>
    </subcellularLocation>
</comment>
<evidence type="ECO:0000256" key="14">
    <source>
        <dbReference type="ARBA" id="ARBA00044770"/>
    </source>
</evidence>
<dbReference type="PANTHER" id="PTHR30474">
    <property type="entry name" value="CELL CYCLE PROTEIN"/>
    <property type="match status" value="1"/>
</dbReference>
<evidence type="ECO:0000256" key="1">
    <source>
        <dbReference type="ARBA" id="ARBA00004141"/>
    </source>
</evidence>
<dbReference type="PROSITE" id="PS00428">
    <property type="entry name" value="FTSW_RODA_SPOVE"/>
    <property type="match status" value="1"/>
</dbReference>
<evidence type="ECO:0000256" key="8">
    <source>
        <dbReference type="ARBA" id="ARBA00023136"/>
    </source>
</evidence>
<dbReference type="GO" id="GO:0015648">
    <property type="term" value="F:lipid-linked peptidoglycan transporter activity"/>
    <property type="evidence" value="ECO:0007669"/>
    <property type="project" value="TreeGrafter"/>
</dbReference>
<comment type="function">
    <text evidence="16">Peptidoglycan polymerase that is essential for cell division.</text>
</comment>
<evidence type="ECO:0000256" key="17">
    <source>
        <dbReference type="SAM" id="Phobius"/>
    </source>
</evidence>
<gene>
    <name evidence="18" type="ORF">DY130_03115</name>
</gene>
<feature type="transmembrane region" description="Helical" evidence="17">
    <location>
        <begin position="79"/>
        <end position="97"/>
    </location>
</feature>
<accession>A0A9Q8IN15</accession>
<comment type="similarity">
    <text evidence="11">Belongs to the SEDS family. FtsW subfamily.</text>
</comment>
<feature type="transmembrane region" description="Helical" evidence="17">
    <location>
        <begin position="46"/>
        <end position="67"/>
    </location>
</feature>
<evidence type="ECO:0000313" key="18">
    <source>
        <dbReference type="EMBL" id="TPR45252.1"/>
    </source>
</evidence>
<feature type="transmembrane region" description="Helical" evidence="17">
    <location>
        <begin position="12"/>
        <end position="34"/>
    </location>
</feature>
<dbReference type="GO" id="GO:0008955">
    <property type="term" value="F:peptidoglycan glycosyltransferase activity"/>
    <property type="evidence" value="ECO:0007669"/>
    <property type="project" value="UniProtKB-EC"/>
</dbReference>
<feature type="transmembrane region" description="Helical" evidence="17">
    <location>
        <begin position="319"/>
        <end position="340"/>
    </location>
</feature>
<proteinExistence type="inferred from homology"/>
<keyword evidence="7 17" id="KW-1133">Transmembrane helix</keyword>
<keyword evidence="6" id="KW-0573">Peptidoglycan synthesis</keyword>
<sequence>MSNLRISLSTMDYYIFVPYILLSFIGIIMVYSSSSNIATQNGGSPMGYLIKQGMYVIVSLILILFCLMGNNKIVRNPKFLGIFLCLLFISLIYLKFFGHSINGAAGWIDLGPIHIQPAEVVKIYIILRFASFITKKEPYLENHWWPIMRGQVITTMILLLLVVIQPDLGGTIICFTILFILLLSSGVNWRGASLLLSLSFVFSYIIVRILAFIFRNGTDNYQLQRIITFTNPFKFTQGSGAQLVNSYYALSNGGIFGVGLGNSIQKTGYLPEPNTDFIMSIISEELGLVGVLFILFLLLVIIVRCFQLGIRSHNTYDSLICYGLASYLTVQAFVNVGGVTGMLPITGVTFPFISYGGSSMVTLALCIGMVLVISSKQKKTRPNL</sequence>
<dbReference type="PANTHER" id="PTHR30474:SF2">
    <property type="entry name" value="PEPTIDOGLYCAN GLYCOSYLTRANSFERASE FTSW-RELATED"/>
    <property type="match status" value="1"/>
</dbReference>
<feature type="transmembrane region" description="Helical" evidence="17">
    <location>
        <begin position="352"/>
        <end position="373"/>
    </location>
</feature>
<dbReference type="GO" id="GO:0051301">
    <property type="term" value="P:cell division"/>
    <property type="evidence" value="ECO:0007669"/>
    <property type="project" value="InterPro"/>
</dbReference>
<evidence type="ECO:0000256" key="5">
    <source>
        <dbReference type="ARBA" id="ARBA00022960"/>
    </source>
</evidence>
<dbReference type="GO" id="GO:0005886">
    <property type="term" value="C:plasma membrane"/>
    <property type="evidence" value="ECO:0007669"/>
    <property type="project" value="TreeGrafter"/>
</dbReference>
<evidence type="ECO:0000256" key="9">
    <source>
        <dbReference type="ARBA" id="ARBA00032370"/>
    </source>
</evidence>
<dbReference type="AlphaFoldDB" id="A0A9Q8IN15"/>
<feature type="transmembrane region" description="Helical" evidence="17">
    <location>
        <begin position="194"/>
        <end position="214"/>
    </location>
</feature>
<comment type="caution">
    <text evidence="18">The sequence shown here is derived from an EMBL/GenBank/DDBJ whole genome shotgun (WGS) entry which is preliminary data.</text>
</comment>
<feature type="transmembrane region" description="Helical" evidence="17">
    <location>
        <begin position="152"/>
        <end position="182"/>
    </location>
</feature>
<evidence type="ECO:0000313" key="19">
    <source>
        <dbReference type="Proteomes" id="UP000784700"/>
    </source>
</evidence>
<evidence type="ECO:0000256" key="3">
    <source>
        <dbReference type="ARBA" id="ARBA00022679"/>
    </source>
</evidence>
<keyword evidence="5" id="KW-0133">Cell shape</keyword>
<dbReference type="GO" id="GO:0032153">
    <property type="term" value="C:cell division site"/>
    <property type="evidence" value="ECO:0007669"/>
    <property type="project" value="TreeGrafter"/>
</dbReference>
<keyword evidence="2" id="KW-0328">Glycosyltransferase</keyword>
<evidence type="ECO:0000256" key="16">
    <source>
        <dbReference type="ARBA" id="ARBA00049966"/>
    </source>
</evidence>
<dbReference type="EMBL" id="QUBG01000002">
    <property type="protein sequence ID" value="TPR45252.1"/>
    <property type="molecule type" value="Genomic_DNA"/>
</dbReference>
<dbReference type="InterPro" id="IPR018365">
    <property type="entry name" value="Cell_cycle_FtsW-rel_CS"/>
</dbReference>
<evidence type="ECO:0000256" key="12">
    <source>
        <dbReference type="ARBA" id="ARBA00041185"/>
    </source>
</evidence>
<comment type="catalytic activity">
    <reaction evidence="15">
        <text>[GlcNAc-(1-&gt;4)-Mur2Ac(oyl-L-Ala-gamma-D-Glu-L-Lys-D-Ala-D-Ala)](n)-di-trans,octa-cis-undecaprenyl diphosphate + beta-D-GlcNAc-(1-&gt;4)-Mur2Ac(oyl-L-Ala-gamma-D-Glu-L-Lys-D-Ala-D-Ala)-di-trans,octa-cis-undecaprenyl diphosphate = [GlcNAc-(1-&gt;4)-Mur2Ac(oyl-L-Ala-gamma-D-Glu-L-Lys-D-Ala-D-Ala)](n+1)-di-trans,octa-cis-undecaprenyl diphosphate + di-trans,octa-cis-undecaprenyl diphosphate + H(+)</text>
        <dbReference type="Rhea" id="RHEA:23708"/>
        <dbReference type="Rhea" id="RHEA-COMP:9602"/>
        <dbReference type="Rhea" id="RHEA-COMP:9603"/>
        <dbReference type="ChEBI" id="CHEBI:15378"/>
        <dbReference type="ChEBI" id="CHEBI:58405"/>
        <dbReference type="ChEBI" id="CHEBI:60033"/>
        <dbReference type="ChEBI" id="CHEBI:78435"/>
        <dbReference type="EC" id="2.4.99.28"/>
    </reaction>
</comment>
<organism evidence="18 19">
    <name type="scientific">Apilactobacillus micheneri</name>
    <dbReference type="NCBI Taxonomy" id="1899430"/>
    <lineage>
        <taxon>Bacteria</taxon>
        <taxon>Bacillati</taxon>
        <taxon>Bacillota</taxon>
        <taxon>Bacilli</taxon>
        <taxon>Lactobacillales</taxon>
        <taxon>Lactobacillaceae</taxon>
        <taxon>Apilactobacillus</taxon>
    </lineage>
</organism>
<keyword evidence="8 17" id="KW-0472">Membrane</keyword>